<evidence type="ECO:0000259" key="8">
    <source>
        <dbReference type="Pfam" id="PF03895"/>
    </source>
</evidence>
<comment type="caution">
    <text evidence="9">The sequence shown here is derived from an EMBL/GenBank/DDBJ whole genome shotgun (WGS) entry which is preliminary data.</text>
</comment>
<organism evidence="9">
    <name type="scientific">Salmonella enterica</name>
    <name type="common">Salmonella choleraesuis</name>
    <dbReference type="NCBI Taxonomy" id="28901"/>
    <lineage>
        <taxon>Bacteria</taxon>
        <taxon>Pseudomonadati</taxon>
        <taxon>Pseudomonadota</taxon>
        <taxon>Gammaproteobacteria</taxon>
        <taxon>Enterobacterales</taxon>
        <taxon>Enterobacteriaceae</taxon>
        <taxon>Salmonella</taxon>
    </lineage>
</organism>
<feature type="non-terminal residue" evidence="9">
    <location>
        <position position="1"/>
    </location>
</feature>
<keyword evidence="4" id="KW-0812">Transmembrane</keyword>
<dbReference type="AlphaFoldDB" id="A0A5T8K2U1"/>
<accession>A0A5T8K2U1</accession>
<evidence type="ECO:0000256" key="2">
    <source>
        <dbReference type="ARBA" id="ARBA00004442"/>
    </source>
</evidence>
<dbReference type="EMBL" id="AAGGFW010000026">
    <property type="protein sequence ID" value="EBN6215715.1"/>
    <property type="molecule type" value="Genomic_DNA"/>
</dbReference>
<dbReference type="GO" id="GO:0009986">
    <property type="term" value="C:cell surface"/>
    <property type="evidence" value="ECO:0007669"/>
    <property type="project" value="UniProtKB-SubCell"/>
</dbReference>
<keyword evidence="3" id="KW-1134">Transmembrane beta strand</keyword>
<evidence type="ECO:0000256" key="1">
    <source>
        <dbReference type="ARBA" id="ARBA00004241"/>
    </source>
</evidence>
<dbReference type="Gene3D" id="1.20.5.2280">
    <property type="match status" value="2"/>
</dbReference>
<dbReference type="Pfam" id="PF03895">
    <property type="entry name" value="YadA_anchor"/>
    <property type="match status" value="1"/>
</dbReference>
<gene>
    <name evidence="9" type="ORF">DWR41_25700</name>
</gene>
<keyword evidence="6" id="KW-0472">Membrane</keyword>
<comment type="subcellular location">
    <subcellularLocation>
        <location evidence="2">Cell outer membrane</location>
    </subcellularLocation>
    <subcellularLocation>
        <location evidence="1">Cell surface</location>
    </subcellularLocation>
</comment>
<evidence type="ECO:0000313" key="9">
    <source>
        <dbReference type="EMBL" id="EBN6215715.1"/>
    </source>
</evidence>
<evidence type="ECO:0000256" key="4">
    <source>
        <dbReference type="ARBA" id="ARBA00022692"/>
    </source>
</evidence>
<proteinExistence type="predicted"/>
<dbReference type="InterPro" id="IPR045584">
    <property type="entry name" value="Pilin-like"/>
</dbReference>
<name>A0A5T8K2U1_SALER</name>
<evidence type="ECO:0000256" key="7">
    <source>
        <dbReference type="ARBA" id="ARBA00023237"/>
    </source>
</evidence>
<sequence>ARTQGNADTLAAATSHSDANLATAKGYTDTQVTASNARTDGLIQTEQAARTQGNADTLAAATSHSDANLTTAQGYTDTQVTASNTRTDGLIQTEQAAREKGNAETLHTANLYTDQKVRSVNADGVISKAKNYTDESARQTLNNANTYTDHRATQAENNAVARSQSYTNSRFGELKQRLDKTERRLNAGIAGVTAISSIPYVSENNVSWGIGGGNYQNGNALAAGVQLKMSPNTNVRLNVSWDSAGNSAAGVGFAGGW</sequence>
<evidence type="ECO:0000256" key="6">
    <source>
        <dbReference type="ARBA" id="ARBA00023136"/>
    </source>
</evidence>
<keyword evidence="7" id="KW-0998">Cell outer membrane</keyword>
<keyword evidence="5" id="KW-0732">Signal</keyword>
<reference evidence="9" key="1">
    <citation type="submission" date="2018-07" db="EMBL/GenBank/DDBJ databases">
        <authorList>
            <consortium name="PulseNet: The National Subtyping Network for Foodborne Disease Surveillance"/>
            <person name="Tarr C.L."/>
            <person name="Trees E."/>
            <person name="Katz L.S."/>
            <person name="Carleton-Romer H.A."/>
            <person name="Stroika S."/>
            <person name="Kucerova Z."/>
            <person name="Roache K.F."/>
            <person name="Sabol A.L."/>
            <person name="Besser J."/>
            <person name="Gerner-Smidt P."/>
        </authorList>
    </citation>
    <scope>NUCLEOTIDE SEQUENCE</scope>
    <source>
        <strain evidence="9">PNUSAS046879</strain>
    </source>
</reference>
<dbReference type="InterPro" id="IPR005594">
    <property type="entry name" value="YadA_C"/>
</dbReference>
<evidence type="ECO:0000256" key="3">
    <source>
        <dbReference type="ARBA" id="ARBA00022452"/>
    </source>
</evidence>
<dbReference type="SUPFAM" id="SSF54523">
    <property type="entry name" value="Pili subunits"/>
    <property type="match status" value="1"/>
</dbReference>
<dbReference type="GO" id="GO:0009279">
    <property type="term" value="C:cell outer membrane"/>
    <property type="evidence" value="ECO:0007669"/>
    <property type="project" value="UniProtKB-SubCell"/>
</dbReference>
<protein>
    <recommendedName>
        <fullName evidence="8">Trimeric autotransporter adhesin YadA-like C-terminal membrane anchor domain-containing protein</fullName>
    </recommendedName>
</protein>
<feature type="domain" description="Trimeric autotransporter adhesin YadA-like C-terminal membrane anchor" evidence="8">
    <location>
        <begin position="203"/>
        <end position="253"/>
    </location>
</feature>
<evidence type="ECO:0000256" key="5">
    <source>
        <dbReference type="ARBA" id="ARBA00022729"/>
    </source>
</evidence>